<organism evidence="1 2">
    <name type="scientific">Wuchereria bancrofti</name>
    <dbReference type="NCBI Taxonomy" id="6293"/>
    <lineage>
        <taxon>Eukaryota</taxon>
        <taxon>Metazoa</taxon>
        <taxon>Ecdysozoa</taxon>
        <taxon>Nematoda</taxon>
        <taxon>Chromadorea</taxon>
        <taxon>Rhabditida</taxon>
        <taxon>Spirurina</taxon>
        <taxon>Spiruromorpha</taxon>
        <taxon>Filarioidea</taxon>
        <taxon>Onchocercidae</taxon>
        <taxon>Wuchereria</taxon>
    </lineage>
</organism>
<proteinExistence type="predicted"/>
<accession>A0A3P7EFU3</accession>
<dbReference type="EMBL" id="UYWW01007646">
    <property type="protein sequence ID" value="VDM15354.1"/>
    <property type="molecule type" value="Genomic_DNA"/>
</dbReference>
<dbReference type="GO" id="GO:0030003">
    <property type="term" value="P:intracellular monoatomic cation homeostasis"/>
    <property type="evidence" value="ECO:0007669"/>
    <property type="project" value="TreeGrafter"/>
</dbReference>
<dbReference type="PANTHER" id="PTHR12191:SF32">
    <property type="entry name" value="ZRT (ZRT), IRT- (IRT-) LIKE PROTEIN TRANSPORTER"/>
    <property type="match status" value="1"/>
</dbReference>
<dbReference type="AlphaFoldDB" id="A0A3P7EFU3"/>
<evidence type="ECO:0000313" key="2">
    <source>
        <dbReference type="Proteomes" id="UP000270924"/>
    </source>
</evidence>
<dbReference type="InterPro" id="IPR050799">
    <property type="entry name" value="ZIP_Transporter"/>
</dbReference>
<dbReference type="InParanoid" id="A0A3P7EFU3"/>
<sequence length="86" mass="9304">MVSNMLSRKKDPNDEVSVNVDIVEEKILNPSEFDVATVAWMIMFGSLMNNFVDGMSNGAAFSNSLARGISVGIAVITQQLPQEIGI</sequence>
<dbReference type="Proteomes" id="UP000270924">
    <property type="component" value="Unassembled WGS sequence"/>
</dbReference>
<dbReference type="OrthoDB" id="200954at2759"/>
<dbReference type="GO" id="GO:0005886">
    <property type="term" value="C:plasma membrane"/>
    <property type="evidence" value="ECO:0007669"/>
    <property type="project" value="TreeGrafter"/>
</dbReference>
<gene>
    <name evidence="1" type="ORF">WBA_LOCUS8740</name>
</gene>
<dbReference type="PANTHER" id="PTHR12191">
    <property type="entry name" value="SOLUTE CARRIER FAMILY 39"/>
    <property type="match status" value="1"/>
</dbReference>
<dbReference type="GO" id="GO:0071578">
    <property type="term" value="P:zinc ion import across plasma membrane"/>
    <property type="evidence" value="ECO:0007669"/>
    <property type="project" value="TreeGrafter"/>
</dbReference>
<name>A0A3P7EFU3_WUCBA</name>
<keyword evidence="2" id="KW-1185">Reference proteome</keyword>
<protein>
    <submittedName>
        <fullName evidence="1">Uncharacterized protein</fullName>
    </submittedName>
</protein>
<dbReference type="GO" id="GO:0140410">
    <property type="term" value="F:monoatomic cation:bicarbonate symporter activity"/>
    <property type="evidence" value="ECO:0007669"/>
    <property type="project" value="TreeGrafter"/>
</dbReference>
<dbReference type="GO" id="GO:0005385">
    <property type="term" value="F:zinc ion transmembrane transporter activity"/>
    <property type="evidence" value="ECO:0007669"/>
    <property type="project" value="TreeGrafter"/>
</dbReference>
<evidence type="ECO:0000313" key="1">
    <source>
        <dbReference type="EMBL" id="VDM15354.1"/>
    </source>
</evidence>
<reference evidence="1 2" key="1">
    <citation type="submission" date="2018-11" db="EMBL/GenBank/DDBJ databases">
        <authorList>
            <consortium name="Pathogen Informatics"/>
        </authorList>
    </citation>
    <scope>NUCLEOTIDE SEQUENCE [LARGE SCALE GENOMIC DNA]</scope>
</reference>